<dbReference type="GO" id="GO:0005737">
    <property type="term" value="C:cytoplasm"/>
    <property type="evidence" value="ECO:0007669"/>
    <property type="project" value="UniProtKB-SubCell"/>
</dbReference>
<organism evidence="11 12">
    <name type="scientific">Mycoplasma testudineum</name>
    <dbReference type="NCBI Taxonomy" id="244584"/>
    <lineage>
        <taxon>Bacteria</taxon>
        <taxon>Bacillati</taxon>
        <taxon>Mycoplasmatota</taxon>
        <taxon>Mollicutes</taxon>
        <taxon>Mycoplasmataceae</taxon>
        <taxon>Mycoplasma</taxon>
    </lineage>
</organism>
<keyword evidence="6 10" id="KW-0594">Phospholipid biosynthesis</keyword>
<keyword evidence="4 10" id="KW-0808">Transferase</keyword>
<keyword evidence="12" id="KW-1185">Reference proteome</keyword>
<dbReference type="NCBIfam" id="TIGR00182">
    <property type="entry name" value="plsX"/>
    <property type="match status" value="1"/>
</dbReference>
<dbReference type="EC" id="2.3.1.274" evidence="8 10"/>
<dbReference type="OrthoDB" id="9806408at2"/>
<keyword evidence="5 10" id="KW-0443">Lipid metabolism</keyword>
<evidence type="ECO:0000313" key="12">
    <source>
        <dbReference type="Proteomes" id="UP000295518"/>
    </source>
</evidence>
<dbReference type="GO" id="GO:0008654">
    <property type="term" value="P:phospholipid biosynthetic process"/>
    <property type="evidence" value="ECO:0007669"/>
    <property type="project" value="UniProtKB-KW"/>
</dbReference>
<reference evidence="11 12" key="1">
    <citation type="submission" date="2019-03" db="EMBL/GenBank/DDBJ databases">
        <title>Genomic Encyclopedia of Archaeal and Bacterial Type Strains, Phase II (KMG-II): from individual species to whole genera.</title>
        <authorList>
            <person name="Goeker M."/>
        </authorList>
    </citation>
    <scope>NUCLEOTIDE SEQUENCE [LARGE SCALE GENOMIC DNA]</scope>
    <source>
        <strain evidence="11 12">ATCC 700618</strain>
    </source>
</reference>
<protein>
    <recommendedName>
        <fullName evidence="8 10">Phosphate acyltransferase</fullName>
        <ecNumber evidence="8 10">2.3.1.274</ecNumber>
    </recommendedName>
    <alternativeName>
        <fullName evidence="10">Acyl-ACP phosphotransacylase</fullName>
    </alternativeName>
    <alternativeName>
        <fullName evidence="10">Acyl-[acyl-carrier-protein]--phosphate acyltransferase</fullName>
    </alternativeName>
    <alternativeName>
        <fullName evidence="10">Phosphate-acyl-ACP acyltransferase</fullName>
    </alternativeName>
</protein>
<comment type="function">
    <text evidence="10">Catalyzes the reversible formation of acyl-phosphate (acyl-PO(4)) from acyl-[acyl-carrier-protein] (acyl-ACP). This enzyme utilizes acyl-ACP as fatty acyl donor, but not acyl-CoA.</text>
</comment>
<evidence type="ECO:0000256" key="4">
    <source>
        <dbReference type="ARBA" id="ARBA00022679"/>
    </source>
</evidence>
<evidence type="ECO:0000256" key="6">
    <source>
        <dbReference type="ARBA" id="ARBA00023209"/>
    </source>
</evidence>
<dbReference type="Pfam" id="PF02504">
    <property type="entry name" value="FA_synthesis"/>
    <property type="match status" value="1"/>
</dbReference>
<evidence type="ECO:0000256" key="1">
    <source>
        <dbReference type="ARBA" id="ARBA00001232"/>
    </source>
</evidence>
<dbReference type="SUPFAM" id="SSF53659">
    <property type="entry name" value="Isocitrate/Isopropylmalate dehydrogenase-like"/>
    <property type="match status" value="1"/>
</dbReference>
<dbReference type="AlphaFoldDB" id="A0A4V6PSB3"/>
<comment type="caution">
    <text evidence="11">The sequence shown here is derived from an EMBL/GenBank/DDBJ whole genome shotgun (WGS) entry which is preliminary data.</text>
</comment>
<proteinExistence type="inferred from homology"/>
<name>A0A4V6PSB3_9MOLU</name>
<dbReference type="RefSeq" id="WP_094254854.1">
    <property type="nucleotide sequence ID" value="NZ_NNCE01000006.1"/>
</dbReference>
<dbReference type="Gene3D" id="3.40.718.10">
    <property type="entry name" value="Isopropylmalate Dehydrogenase"/>
    <property type="match status" value="1"/>
</dbReference>
<evidence type="ECO:0000256" key="2">
    <source>
        <dbReference type="ARBA" id="ARBA00022490"/>
    </source>
</evidence>
<dbReference type="Proteomes" id="UP000295518">
    <property type="component" value="Unassembled WGS sequence"/>
</dbReference>
<accession>A0A4V6PSB3</accession>
<keyword evidence="7 10" id="KW-1208">Phospholipid metabolism</keyword>
<evidence type="ECO:0000256" key="3">
    <source>
        <dbReference type="ARBA" id="ARBA00022516"/>
    </source>
</evidence>
<dbReference type="PANTHER" id="PTHR30100:SF1">
    <property type="entry name" value="PHOSPHATE ACYLTRANSFERASE"/>
    <property type="match status" value="1"/>
</dbReference>
<comment type="pathway">
    <text evidence="10">Lipid metabolism; phospholipid metabolism.</text>
</comment>
<dbReference type="EMBL" id="SNWN01000014">
    <property type="protein sequence ID" value="TDO19429.1"/>
    <property type="molecule type" value="Genomic_DNA"/>
</dbReference>
<comment type="similarity">
    <text evidence="10">Belongs to the PlsX family.</text>
</comment>
<keyword evidence="3 10" id="KW-0444">Lipid biosynthesis</keyword>
<keyword evidence="2 10" id="KW-0963">Cytoplasm</keyword>
<comment type="subcellular location">
    <subcellularLocation>
        <location evidence="10">Cytoplasm</location>
    </subcellularLocation>
    <text evidence="10">Associated with the membrane possibly through PlsY.</text>
</comment>
<dbReference type="GO" id="GO:0043811">
    <property type="term" value="F:phosphate:acyl-[acyl carrier protein] acyltransferase activity"/>
    <property type="evidence" value="ECO:0007669"/>
    <property type="project" value="UniProtKB-UniRule"/>
</dbReference>
<sequence>MFKIAIDVMGNDLGIKPALDALLDFSNKNPNYYFYIVGDKTEIEKYIKTNSNFEIINNPTVVSLKSNSLLEIKKIDTSMKEGIFLLKDKKVDAFISSGDTASLLAYSVLFIKRLENISRPAFMPIFPTTTLNKKFLVLDVGANLEVKPEYLVNWAKIGKVFSEEILKIENPRINLLNVGTESYKGFGWHHEADERLKSELPEFYKGFLEPKELMDNSTDILVCDGYAGNMVLKSYEGAIKSFVSLIKKEVTKGFIRKLGALILKQAFRDAKEVLDHRNVGGALIMGLESIVVKAHGSSDKKAWIGALNQVKMGLENNVIEKMKVALK</sequence>
<evidence type="ECO:0000256" key="5">
    <source>
        <dbReference type="ARBA" id="ARBA00023098"/>
    </source>
</evidence>
<dbReference type="UniPathway" id="UPA00085"/>
<evidence type="ECO:0000256" key="7">
    <source>
        <dbReference type="ARBA" id="ARBA00023264"/>
    </source>
</evidence>
<evidence type="ECO:0000256" key="8">
    <source>
        <dbReference type="ARBA" id="ARBA00024069"/>
    </source>
</evidence>
<evidence type="ECO:0000313" key="11">
    <source>
        <dbReference type="EMBL" id="TDO19429.1"/>
    </source>
</evidence>
<comment type="catalytic activity">
    <reaction evidence="1 10">
        <text>a fatty acyl-[ACP] + phosphate = an acyl phosphate + holo-[ACP]</text>
        <dbReference type="Rhea" id="RHEA:42292"/>
        <dbReference type="Rhea" id="RHEA-COMP:9685"/>
        <dbReference type="Rhea" id="RHEA-COMP:14125"/>
        <dbReference type="ChEBI" id="CHEBI:43474"/>
        <dbReference type="ChEBI" id="CHEBI:59918"/>
        <dbReference type="ChEBI" id="CHEBI:64479"/>
        <dbReference type="ChEBI" id="CHEBI:138651"/>
        <dbReference type="EC" id="2.3.1.274"/>
    </reaction>
</comment>
<dbReference type="PANTHER" id="PTHR30100">
    <property type="entry name" value="FATTY ACID/PHOSPHOLIPID SYNTHESIS PROTEIN PLSX"/>
    <property type="match status" value="1"/>
</dbReference>
<comment type="subunit">
    <text evidence="9 10">Homodimer. Probably interacts with PlsY.</text>
</comment>
<dbReference type="InterPro" id="IPR012281">
    <property type="entry name" value="Phospholipid_synth_PlsX-like"/>
</dbReference>
<gene>
    <name evidence="10" type="primary">plsX</name>
    <name evidence="11" type="ORF">EI74_0700</name>
</gene>
<dbReference type="PIRSF" id="PIRSF002465">
    <property type="entry name" value="Phsphlp_syn_PlsX"/>
    <property type="match status" value="1"/>
</dbReference>
<dbReference type="HAMAP" id="MF_00019">
    <property type="entry name" value="PlsX"/>
    <property type="match status" value="1"/>
</dbReference>
<evidence type="ECO:0000256" key="9">
    <source>
        <dbReference type="ARBA" id="ARBA00046608"/>
    </source>
</evidence>
<evidence type="ECO:0000256" key="10">
    <source>
        <dbReference type="HAMAP-Rule" id="MF_00019"/>
    </source>
</evidence>
<dbReference type="GO" id="GO:0006633">
    <property type="term" value="P:fatty acid biosynthetic process"/>
    <property type="evidence" value="ECO:0007669"/>
    <property type="project" value="UniProtKB-UniRule"/>
</dbReference>
<keyword evidence="11" id="KW-0012">Acyltransferase</keyword>
<dbReference type="InterPro" id="IPR003664">
    <property type="entry name" value="FA_synthesis"/>
</dbReference>